<evidence type="ECO:0000313" key="1">
    <source>
        <dbReference type="EMBL" id="VDM36527.1"/>
    </source>
</evidence>
<reference evidence="1 2" key="2">
    <citation type="submission" date="2018-11" db="EMBL/GenBank/DDBJ databases">
        <authorList>
            <consortium name="Pathogen Informatics"/>
        </authorList>
    </citation>
    <scope>NUCLEOTIDE SEQUENCE [LARGE SCALE GENOMIC DNA]</scope>
</reference>
<name>A0A0R3XD36_HYDTA</name>
<organism evidence="3">
    <name type="scientific">Hydatigena taeniaeformis</name>
    <name type="common">Feline tapeworm</name>
    <name type="synonym">Taenia taeniaeformis</name>
    <dbReference type="NCBI Taxonomy" id="6205"/>
    <lineage>
        <taxon>Eukaryota</taxon>
        <taxon>Metazoa</taxon>
        <taxon>Spiralia</taxon>
        <taxon>Lophotrochozoa</taxon>
        <taxon>Platyhelminthes</taxon>
        <taxon>Cestoda</taxon>
        <taxon>Eucestoda</taxon>
        <taxon>Cyclophyllidea</taxon>
        <taxon>Taeniidae</taxon>
        <taxon>Hydatigera</taxon>
    </lineage>
</organism>
<gene>
    <name evidence="1" type="ORF">TTAC_LOCUS11446</name>
</gene>
<dbReference type="Proteomes" id="UP000274429">
    <property type="component" value="Unassembled WGS sequence"/>
</dbReference>
<dbReference type="STRING" id="6205.A0A0R3XD36"/>
<accession>A0A0R3XD36</accession>
<proteinExistence type="predicted"/>
<keyword evidence="2" id="KW-1185">Reference proteome</keyword>
<evidence type="ECO:0000313" key="2">
    <source>
        <dbReference type="Proteomes" id="UP000274429"/>
    </source>
</evidence>
<dbReference type="OrthoDB" id="8957441at2759"/>
<dbReference type="AlphaFoldDB" id="A0A0R3XD36"/>
<reference evidence="3" key="1">
    <citation type="submission" date="2017-02" db="UniProtKB">
        <authorList>
            <consortium name="WormBaseParasite"/>
        </authorList>
    </citation>
    <scope>IDENTIFICATION</scope>
</reference>
<evidence type="ECO:0000313" key="3">
    <source>
        <dbReference type="WBParaSite" id="TTAC_0001146301-mRNA-1"/>
    </source>
</evidence>
<protein>
    <submittedName>
        <fullName evidence="3">GIY-YIG nuclease family protein</fullName>
    </submittedName>
</protein>
<dbReference type="WBParaSite" id="TTAC_0001146301-mRNA-1">
    <property type="protein sequence ID" value="TTAC_0001146301-mRNA-1"/>
    <property type="gene ID" value="TTAC_0001146301"/>
</dbReference>
<sequence length="75" mass="8339">MSPILSGDNSPSRQRRGWLDQSVNVAAFVREQPFPLWANVYGVVFGKRGEFYAIGRIKASCSLQVSLSINPQNIL</sequence>
<dbReference type="EMBL" id="UYWX01024226">
    <property type="protein sequence ID" value="VDM36527.1"/>
    <property type="molecule type" value="Genomic_DNA"/>
</dbReference>